<accession>R8BYK5</accession>
<dbReference type="GeneID" id="19328589"/>
<keyword evidence="3" id="KW-1185">Reference proteome</keyword>
<reference evidence="3" key="1">
    <citation type="journal article" date="2013" name="Genome Announc.">
        <title>Draft genome sequence of the ascomycete Phaeoacremonium aleophilum strain UCR-PA7, a causal agent of the esca disease complex in grapevines.</title>
        <authorList>
            <person name="Blanco-Ulate B."/>
            <person name="Rolshausen P."/>
            <person name="Cantu D."/>
        </authorList>
    </citation>
    <scope>NUCLEOTIDE SEQUENCE [LARGE SCALE GENOMIC DNA]</scope>
    <source>
        <strain evidence="3">UCR-PA7</strain>
    </source>
</reference>
<evidence type="ECO:0000256" key="1">
    <source>
        <dbReference type="SAM" id="MobiDB-lite"/>
    </source>
</evidence>
<dbReference type="PANTHER" id="PTHR35519">
    <property type="entry name" value="MEMBRANE PROTEINS"/>
    <property type="match status" value="1"/>
</dbReference>
<dbReference type="KEGG" id="tmn:UCRPA7_78"/>
<proteinExistence type="predicted"/>
<dbReference type="Pfam" id="PF13430">
    <property type="entry name" value="DUF4112"/>
    <property type="match status" value="1"/>
</dbReference>
<dbReference type="HOGENOM" id="CLU_067862_1_1_1"/>
<dbReference type="eggNOG" id="ENOG502S178">
    <property type="taxonomic scope" value="Eukaryota"/>
</dbReference>
<dbReference type="EMBL" id="KB932776">
    <property type="protein sequence ID" value="EOO04443.1"/>
    <property type="molecule type" value="Genomic_DNA"/>
</dbReference>
<sequence>MSGAIFNLVAKKALKDAASKNINSKDPYHEEVKVYDKHGRDTGRVKKQKKGVPPGISAHDGEILKSVRRKAWRLDMSLFNCCGIRFGWSSVIGIIPAIGDVIDALLAVMVMRHASKIDGGLPAALKSRMMLNIMLDFAVGLIPFLGDLADAVFRANTRNAWLLEEYLIKKGEEERKLAAGNPNNLIKPGATQPQAPPTAASKSRLGLFGGSKNRQGDEEMAMSGIRPDNGRAKPSSSGRK</sequence>
<organism evidence="2 3">
    <name type="scientific">Phaeoacremonium minimum (strain UCR-PA7)</name>
    <name type="common">Esca disease fungus</name>
    <name type="synonym">Togninia minima</name>
    <dbReference type="NCBI Taxonomy" id="1286976"/>
    <lineage>
        <taxon>Eukaryota</taxon>
        <taxon>Fungi</taxon>
        <taxon>Dikarya</taxon>
        <taxon>Ascomycota</taxon>
        <taxon>Pezizomycotina</taxon>
        <taxon>Sordariomycetes</taxon>
        <taxon>Sordariomycetidae</taxon>
        <taxon>Togniniales</taxon>
        <taxon>Togniniaceae</taxon>
        <taxon>Phaeoacremonium</taxon>
    </lineage>
</organism>
<protein>
    <submittedName>
        <fullName evidence="2">Putative ph domain-containing protein</fullName>
    </submittedName>
</protein>
<dbReference type="Proteomes" id="UP000014074">
    <property type="component" value="Unassembled WGS sequence"/>
</dbReference>
<feature type="region of interest" description="Disordered" evidence="1">
    <location>
        <begin position="179"/>
        <end position="240"/>
    </location>
</feature>
<dbReference type="OrthoDB" id="2103474at2759"/>
<gene>
    <name evidence="2" type="ORF">UCRPA7_78</name>
</gene>
<dbReference type="PANTHER" id="PTHR35519:SF2">
    <property type="entry name" value="PH DOMAIN PROTEIN"/>
    <property type="match status" value="1"/>
</dbReference>
<dbReference type="AlphaFoldDB" id="R8BYK5"/>
<evidence type="ECO:0000313" key="2">
    <source>
        <dbReference type="EMBL" id="EOO04443.1"/>
    </source>
</evidence>
<evidence type="ECO:0000313" key="3">
    <source>
        <dbReference type="Proteomes" id="UP000014074"/>
    </source>
</evidence>
<feature type="compositionally biased region" description="Low complexity" evidence="1">
    <location>
        <begin position="188"/>
        <end position="200"/>
    </location>
</feature>
<dbReference type="RefSeq" id="XP_007910867.1">
    <property type="nucleotide sequence ID" value="XM_007912676.1"/>
</dbReference>
<name>R8BYK5_PHAM7</name>
<dbReference type="InterPro" id="IPR025187">
    <property type="entry name" value="DUF4112"/>
</dbReference>